<sequence length="111" mass="12631">MLELNKGTVKCLSCGKNYRSKMERKKQVFVCGGFANYGKDFCTYNPLQADELILTISKHFAVLGRRIEGEIKDLVDRIEVTPEKGYTIYYKDGSSPSVIDESNDYGIKVKY</sequence>
<gene>
    <name evidence="2" type="ORF">BC351_00205</name>
</gene>
<dbReference type="Proteomes" id="UP000190626">
    <property type="component" value="Unassembled WGS sequence"/>
</dbReference>
<evidence type="ECO:0000313" key="3">
    <source>
        <dbReference type="Proteomes" id="UP000190626"/>
    </source>
</evidence>
<keyword evidence="3" id="KW-1185">Reference proteome</keyword>
<accession>A0A1V4HRY2</accession>
<dbReference type="InterPro" id="IPR025827">
    <property type="entry name" value="Zn_ribbon_recom_dom"/>
</dbReference>
<dbReference type="Pfam" id="PF13408">
    <property type="entry name" value="Zn_ribbon_recom"/>
    <property type="match status" value="1"/>
</dbReference>
<evidence type="ECO:0000313" key="2">
    <source>
        <dbReference type="EMBL" id="OPH61699.1"/>
    </source>
</evidence>
<protein>
    <recommendedName>
        <fullName evidence="1">Recombinase zinc beta ribbon domain-containing protein</fullName>
    </recommendedName>
</protein>
<name>A0A1V4HRY2_9BACL</name>
<proteinExistence type="predicted"/>
<evidence type="ECO:0000259" key="1">
    <source>
        <dbReference type="Pfam" id="PF13408"/>
    </source>
</evidence>
<organism evidence="2 3">
    <name type="scientific">Paenibacillus ferrarius</name>
    <dbReference type="NCBI Taxonomy" id="1469647"/>
    <lineage>
        <taxon>Bacteria</taxon>
        <taxon>Bacillati</taxon>
        <taxon>Bacillota</taxon>
        <taxon>Bacilli</taxon>
        <taxon>Bacillales</taxon>
        <taxon>Paenibacillaceae</taxon>
        <taxon>Paenibacillus</taxon>
    </lineage>
</organism>
<dbReference type="EMBL" id="MBTG01000001">
    <property type="protein sequence ID" value="OPH61699.1"/>
    <property type="molecule type" value="Genomic_DNA"/>
</dbReference>
<reference evidence="3" key="1">
    <citation type="submission" date="2016-07" db="EMBL/GenBank/DDBJ databases">
        <authorList>
            <person name="Florea S."/>
            <person name="Webb J.S."/>
            <person name="Jaromczyk J."/>
            <person name="Schardl C.L."/>
        </authorList>
    </citation>
    <scope>NUCLEOTIDE SEQUENCE [LARGE SCALE GENOMIC DNA]</scope>
    <source>
        <strain evidence="3">CY1</strain>
    </source>
</reference>
<comment type="caution">
    <text evidence="2">The sequence shown here is derived from an EMBL/GenBank/DDBJ whole genome shotgun (WGS) entry which is preliminary data.</text>
</comment>
<dbReference type="OrthoDB" id="9797501at2"/>
<dbReference type="RefSeq" id="WP_079408695.1">
    <property type="nucleotide sequence ID" value="NZ_MBTG01000001.1"/>
</dbReference>
<feature type="domain" description="Recombinase zinc beta ribbon" evidence="1">
    <location>
        <begin position="6"/>
        <end position="57"/>
    </location>
</feature>
<dbReference type="AlphaFoldDB" id="A0A1V4HRY2"/>